<accession>A0ABS3KJR1</accession>
<dbReference type="Proteomes" id="UP001518990">
    <property type="component" value="Unassembled WGS sequence"/>
</dbReference>
<gene>
    <name evidence="2" type="ORF">IAI60_21660</name>
</gene>
<reference evidence="2 3" key="1">
    <citation type="submission" date="2020-09" db="EMBL/GenBank/DDBJ databases">
        <title>Roseomonas.</title>
        <authorList>
            <person name="Zhu W."/>
        </authorList>
    </citation>
    <scope>NUCLEOTIDE SEQUENCE [LARGE SCALE GENOMIC DNA]</scope>
    <source>
        <strain evidence="2 3">1311</strain>
    </source>
</reference>
<dbReference type="EMBL" id="JACTNF010000051">
    <property type="protein sequence ID" value="MBO1077210.1"/>
    <property type="molecule type" value="Genomic_DNA"/>
</dbReference>
<feature type="domain" description="Transposase IS4-like" evidence="1">
    <location>
        <begin position="6"/>
        <end position="70"/>
    </location>
</feature>
<dbReference type="RefSeq" id="WP_207451208.1">
    <property type="nucleotide sequence ID" value="NZ_CP061092.1"/>
</dbReference>
<sequence length="87" mass="9642">MSRGGRTTKIHALSDELGRPLAFVLTPGQAADCRAAEVLVRSLPTSSLVMADRASDTNAVRQQIYHYLGILFAYDLMVCDASCWRRR</sequence>
<dbReference type="Pfam" id="PF01609">
    <property type="entry name" value="DDE_Tnp_1"/>
    <property type="match status" value="1"/>
</dbReference>
<organism evidence="2 3">
    <name type="scientific">Roseomonas marmotae</name>
    <dbReference type="NCBI Taxonomy" id="2768161"/>
    <lineage>
        <taxon>Bacteria</taxon>
        <taxon>Pseudomonadati</taxon>
        <taxon>Pseudomonadota</taxon>
        <taxon>Alphaproteobacteria</taxon>
        <taxon>Acetobacterales</taxon>
        <taxon>Roseomonadaceae</taxon>
        <taxon>Roseomonas</taxon>
    </lineage>
</organism>
<proteinExistence type="predicted"/>
<comment type="caution">
    <text evidence="2">The sequence shown here is derived from an EMBL/GenBank/DDBJ whole genome shotgun (WGS) entry which is preliminary data.</text>
</comment>
<evidence type="ECO:0000313" key="2">
    <source>
        <dbReference type="EMBL" id="MBO1077210.1"/>
    </source>
</evidence>
<protein>
    <submittedName>
        <fullName evidence="2">Transposase</fullName>
    </submittedName>
</protein>
<keyword evidence="3" id="KW-1185">Reference proteome</keyword>
<evidence type="ECO:0000259" key="1">
    <source>
        <dbReference type="Pfam" id="PF01609"/>
    </source>
</evidence>
<name>A0ABS3KJR1_9PROT</name>
<evidence type="ECO:0000313" key="3">
    <source>
        <dbReference type="Proteomes" id="UP001518990"/>
    </source>
</evidence>
<dbReference type="InterPro" id="IPR002559">
    <property type="entry name" value="Transposase_11"/>
</dbReference>